<keyword evidence="5 6" id="KW-0472">Membrane</keyword>
<dbReference type="InterPro" id="IPR000620">
    <property type="entry name" value="EamA_dom"/>
</dbReference>
<dbReference type="PANTHER" id="PTHR32322:SF2">
    <property type="entry name" value="EAMA DOMAIN-CONTAINING PROTEIN"/>
    <property type="match status" value="1"/>
</dbReference>
<feature type="transmembrane region" description="Helical" evidence="6">
    <location>
        <begin position="283"/>
        <end position="305"/>
    </location>
</feature>
<dbReference type="InterPro" id="IPR037185">
    <property type="entry name" value="EmrE-like"/>
</dbReference>
<comment type="caution">
    <text evidence="8">The sequence shown here is derived from an EMBL/GenBank/DDBJ whole genome shotgun (WGS) entry which is preliminary data.</text>
</comment>
<dbReference type="SUPFAM" id="SSF103481">
    <property type="entry name" value="Multidrug resistance efflux transporter EmrE"/>
    <property type="match status" value="2"/>
</dbReference>
<dbReference type="Proteomes" id="UP000781710">
    <property type="component" value="Unassembled WGS sequence"/>
</dbReference>
<feature type="transmembrane region" description="Helical" evidence="6">
    <location>
        <begin position="79"/>
        <end position="98"/>
    </location>
</feature>
<reference evidence="8 9" key="1">
    <citation type="submission" date="2017-10" db="EMBL/GenBank/DDBJ databases">
        <title>Whole genome sequencing of members of genus Pseudoxanthomonas.</title>
        <authorList>
            <person name="Kumar S."/>
            <person name="Bansal K."/>
            <person name="Kaur A."/>
            <person name="Patil P."/>
            <person name="Sharma S."/>
            <person name="Patil P.B."/>
        </authorList>
    </citation>
    <scope>NUCLEOTIDE SEQUENCE [LARGE SCALE GENOMIC DNA]</scope>
    <source>
        <strain evidence="8 9">DSM 17109</strain>
    </source>
</reference>
<dbReference type="PANTHER" id="PTHR32322">
    <property type="entry name" value="INNER MEMBRANE TRANSPORTER"/>
    <property type="match status" value="1"/>
</dbReference>
<gene>
    <name evidence="8" type="ORF">CSC78_05765</name>
</gene>
<feature type="transmembrane region" description="Helical" evidence="6">
    <location>
        <begin position="159"/>
        <end position="176"/>
    </location>
</feature>
<dbReference type="Pfam" id="PF00892">
    <property type="entry name" value="EamA"/>
    <property type="match status" value="2"/>
</dbReference>
<organism evidence="8 9">
    <name type="scientific">Pseudoxanthomonas japonensis</name>
    <dbReference type="NCBI Taxonomy" id="69284"/>
    <lineage>
        <taxon>Bacteria</taxon>
        <taxon>Pseudomonadati</taxon>
        <taxon>Pseudomonadota</taxon>
        <taxon>Gammaproteobacteria</taxon>
        <taxon>Lysobacterales</taxon>
        <taxon>Lysobacteraceae</taxon>
        <taxon>Pseudoxanthomonas</taxon>
    </lineage>
</organism>
<evidence type="ECO:0000313" key="9">
    <source>
        <dbReference type="Proteomes" id="UP000781710"/>
    </source>
</evidence>
<accession>A0ABQ6ZJ80</accession>
<evidence type="ECO:0000256" key="1">
    <source>
        <dbReference type="ARBA" id="ARBA00004141"/>
    </source>
</evidence>
<keyword evidence="4 6" id="KW-1133">Transmembrane helix</keyword>
<evidence type="ECO:0000313" key="8">
    <source>
        <dbReference type="EMBL" id="KAF1726170.1"/>
    </source>
</evidence>
<sequence length="334" mass="34975">MAVVSMSSAIGTVSPKLACDGFMRGRLHCARTTGAGGKVGIGEAMALGSAAAWAVGVILARQLGAHLPPLALNLLKNGLVLAVLAPVAVLVYAGAWPALPARDVAIVLASGIIGIALADTLYFRALNELGAGRMGVIGNLYSPLVLVLGFVFLDERLGGAQWLGFALVAMGVLLVSRPPGEWRTHPQHTARGVLLGLLAIALMAVAIVMVKRTLETQPLLWVTLLRLVGAVAGLALLAALPAMRKRMHFVPRDVPWHRLVLAALIGQGLSMVLWLGGYKYTSASVAAILNECASVFLVLLAALWLREPLGRRAFTGVLLTFTGIACMLLGRATP</sequence>
<feature type="transmembrane region" description="Helical" evidence="6">
    <location>
        <begin position="104"/>
        <end position="123"/>
    </location>
</feature>
<evidence type="ECO:0000256" key="6">
    <source>
        <dbReference type="SAM" id="Phobius"/>
    </source>
</evidence>
<evidence type="ECO:0000256" key="2">
    <source>
        <dbReference type="ARBA" id="ARBA00007362"/>
    </source>
</evidence>
<keyword evidence="9" id="KW-1185">Reference proteome</keyword>
<feature type="transmembrane region" description="Helical" evidence="6">
    <location>
        <begin position="219"/>
        <end position="239"/>
    </location>
</feature>
<feature type="domain" description="EamA" evidence="7">
    <location>
        <begin position="191"/>
        <end position="328"/>
    </location>
</feature>
<dbReference type="Gene3D" id="1.10.3730.20">
    <property type="match status" value="1"/>
</dbReference>
<dbReference type="EMBL" id="PDWW01000005">
    <property type="protein sequence ID" value="KAF1726170.1"/>
    <property type="molecule type" value="Genomic_DNA"/>
</dbReference>
<feature type="transmembrane region" description="Helical" evidence="6">
    <location>
        <begin position="259"/>
        <end position="277"/>
    </location>
</feature>
<feature type="transmembrane region" description="Helical" evidence="6">
    <location>
        <begin position="312"/>
        <end position="330"/>
    </location>
</feature>
<name>A0ABQ6ZJ80_9GAMM</name>
<proteinExistence type="inferred from homology"/>
<feature type="transmembrane region" description="Helical" evidence="6">
    <location>
        <begin position="135"/>
        <end position="153"/>
    </location>
</feature>
<protein>
    <submittedName>
        <fullName evidence="8">EamA family transporter</fullName>
    </submittedName>
</protein>
<evidence type="ECO:0000259" key="7">
    <source>
        <dbReference type="Pfam" id="PF00892"/>
    </source>
</evidence>
<evidence type="ECO:0000256" key="3">
    <source>
        <dbReference type="ARBA" id="ARBA00022692"/>
    </source>
</evidence>
<keyword evidence="3 6" id="KW-0812">Transmembrane</keyword>
<evidence type="ECO:0000256" key="5">
    <source>
        <dbReference type="ARBA" id="ARBA00023136"/>
    </source>
</evidence>
<feature type="transmembrane region" description="Helical" evidence="6">
    <location>
        <begin position="188"/>
        <end position="207"/>
    </location>
</feature>
<feature type="domain" description="EamA" evidence="7">
    <location>
        <begin position="41"/>
        <end position="176"/>
    </location>
</feature>
<comment type="subcellular location">
    <subcellularLocation>
        <location evidence="1">Membrane</location>
        <topology evidence="1">Multi-pass membrane protein</topology>
    </subcellularLocation>
</comment>
<dbReference type="InterPro" id="IPR050638">
    <property type="entry name" value="AA-Vitamin_Transporters"/>
</dbReference>
<comment type="similarity">
    <text evidence="2">Belongs to the EamA transporter family.</text>
</comment>
<evidence type="ECO:0000256" key="4">
    <source>
        <dbReference type="ARBA" id="ARBA00022989"/>
    </source>
</evidence>